<name>A0A2S2Q323_9HEMI</name>
<dbReference type="Pfam" id="PF07801">
    <property type="entry name" value="DUF1647"/>
    <property type="match status" value="1"/>
</dbReference>
<organism evidence="2">
    <name type="scientific">Sipha flava</name>
    <name type="common">yellow sugarcane aphid</name>
    <dbReference type="NCBI Taxonomy" id="143950"/>
    <lineage>
        <taxon>Eukaryota</taxon>
        <taxon>Metazoa</taxon>
        <taxon>Ecdysozoa</taxon>
        <taxon>Arthropoda</taxon>
        <taxon>Hexapoda</taxon>
        <taxon>Insecta</taxon>
        <taxon>Pterygota</taxon>
        <taxon>Neoptera</taxon>
        <taxon>Paraneoptera</taxon>
        <taxon>Hemiptera</taxon>
        <taxon>Sternorrhyncha</taxon>
        <taxon>Aphidomorpha</taxon>
        <taxon>Aphidoidea</taxon>
        <taxon>Aphididae</taxon>
        <taxon>Sipha</taxon>
    </lineage>
</organism>
<evidence type="ECO:0000313" key="4">
    <source>
        <dbReference type="RefSeq" id="XP_025425049.1"/>
    </source>
</evidence>
<dbReference type="AlphaFoldDB" id="A0A2S2Q323"/>
<dbReference type="GeneID" id="112693968"/>
<dbReference type="OrthoDB" id="6414280at2759"/>
<dbReference type="EMBL" id="GGMS01002940">
    <property type="protein sequence ID" value="MBY72143.1"/>
    <property type="molecule type" value="Transcribed_RNA"/>
</dbReference>
<keyword evidence="1" id="KW-1133">Transmembrane helix</keyword>
<reference evidence="2" key="1">
    <citation type="submission" date="2018-04" db="EMBL/GenBank/DDBJ databases">
        <title>Transcriptome assembly of Sipha flava.</title>
        <authorList>
            <person name="Scully E.D."/>
            <person name="Geib S.M."/>
            <person name="Palmer N.A."/>
            <person name="Koch K."/>
            <person name="Bradshaw J."/>
            <person name="Heng-Moss T."/>
            <person name="Sarath G."/>
        </authorList>
    </citation>
    <scope>NUCLEOTIDE SEQUENCE</scope>
</reference>
<accession>A0A2S2Q323</accession>
<keyword evidence="3" id="KW-1185">Reference proteome</keyword>
<gene>
    <name evidence="4" type="primary">LOC112693968</name>
    <name evidence="2" type="ORF">g.55268</name>
</gene>
<keyword evidence="1" id="KW-0812">Transmembrane</keyword>
<evidence type="ECO:0000256" key="1">
    <source>
        <dbReference type="SAM" id="Phobius"/>
    </source>
</evidence>
<sequence length="364" mass="42097">MFKLHYLRLRSRYMLFCFLTVFSFSILFVMFQNSLSRPAIETLVTETHKQINNFKNFKDNLKVAEQKELVVNRDYLFSLGFVKKPLIYPNTSWKNTSLPVVVTYVLDDEHSQAIGLVMCVAKYLPDHGILVYNLGISGYKLLLVQTFCKNDTHCTIIDFDLSKFPSHVSHEHIKAYRPLVLQDALNRAGAVMFLDPNVRIISPNISKLFSIYSNKSIVGWETRIATTTLTHPKMFDYFRTPADNFFFLPLVLVDKLIVYNTLDLHQDIMLPWIQCALISECISPIGAQTKGCRYNKKPQYRYSSCHGYDVSAFNIVLGIHYQFDSTPYVIKENSNDYFTKVTTREAELFLQNLILNRTDTPLVT</sequence>
<dbReference type="PANTHER" id="PTHR31389">
    <property type="entry name" value="LD39211P"/>
    <property type="match status" value="1"/>
</dbReference>
<protein>
    <submittedName>
        <fullName evidence="4">Uncharacterized protein LOC112693968</fullName>
    </submittedName>
</protein>
<reference evidence="4" key="2">
    <citation type="submission" date="2025-04" db="UniProtKB">
        <authorList>
            <consortium name="RefSeq"/>
        </authorList>
    </citation>
    <scope>IDENTIFICATION</scope>
    <source>
        <tissue evidence="4">Whole body</tissue>
    </source>
</reference>
<evidence type="ECO:0000313" key="2">
    <source>
        <dbReference type="EMBL" id="MBY72143.1"/>
    </source>
</evidence>
<feature type="transmembrane region" description="Helical" evidence="1">
    <location>
        <begin position="12"/>
        <end position="31"/>
    </location>
</feature>
<dbReference type="PANTHER" id="PTHR31389:SF4">
    <property type="entry name" value="LD39211P"/>
    <property type="match status" value="1"/>
</dbReference>
<dbReference type="InterPro" id="IPR012444">
    <property type="entry name" value="DUF1647"/>
</dbReference>
<dbReference type="RefSeq" id="XP_025425049.1">
    <property type="nucleotide sequence ID" value="XM_025569264.1"/>
</dbReference>
<keyword evidence="1" id="KW-0472">Membrane</keyword>
<proteinExistence type="predicted"/>
<dbReference type="Proteomes" id="UP000694846">
    <property type="component" value="Unplaced"/>
</dbReference>
<evidence type="ECO:0000313" key="3">
    <source>
        <dbReference type="Proteomes" id="UP000694846"/>
    </source>
</evidence>